<dbReference type="STRING" id="1515746.HR45_00995"/>
<dbReference type="AlphaFoldDB" id="A0A094JIH7"/>
<evidence type="ECO:0000313" key="2">
    <source>
        <dbReference type="Proteomes" id="UP000029264"/>
    </source>
</evidence>
<dbReference type="Gene3D" id="2.40.10.320">
    <property type="entry name" value="Uncharacterised protein PF13642 yp_926445, N-terminal domain"/>
    <property type="match status" value="1"/>
</dbReference>
<gene>
    <name evidence="1" type="ORF">HR45_00995</name>
</gene>
<protein>
    <submittedName>
        <fullName evidence="1">Uncharacterized protein</fullName>
    </submittedName>
</protein>
<comment type="caution">
    <text evidence="1">The sequence shown here is derived from an EMBL/GenBank/DDBJ whole genome shotgun (WGS) entry which is preliminary data.</text>
</comment>
<accession>A0A094JIH7</accession>
<dbReference type="Gene3D" id="1.10.8.650">
    <property type="entry name" value="Uncharacterised protein PF13642 yp_926445, C-terminal domain"/>
    <property type="match status" value="1"/>
</dbReference>
<dbReference type="EMBL" id="JPEO01000001">
    <property type="protein sequence ID" value="KFZ39007.1"/>
    <property type="molecule type" value="Genomic_DNA"/>
</dbReference>
<dbReference type="InterPro" id="IPR025284">
    <property type="entry name" value="DUF4144"/>
</dbReference>
<evidence type="ECO:0000313" key="1">
    <source>
        <dbReference type="EMBL" id="KFZ39007.1"/>
    </source>
</evidence>
<dbReference type="Pfam" id="PF13642">
    <property type="entry name" value="DUF4144"/>
    <property type="match status" value="1"/>
</dbReference>
<proteinExistence type="predicted"/>
<dbReference type="Proteomes" id="UP000029264">
    <property type="component" value="Unassembled WGS sequence"/>
</dbReference>
<name>A0A094JIH7_9GAMM</name>
<organism evidence="1 2">
    <name type="scientific">Shewanella mangrovi</name>
    <dbReference type="NCBI Taxonomy" id="1515746"/>
    <lineage>
        <taxon>Bacteria</taxon>
        <taxon>Pseudomonadati</taxon>
        <taxon>Pseudomonadota</taxon>
        <taxon>Gammaproteobacteria</taxon>
        <taxon>Alteromonadales</taxon>
        <taxon>Shewanellaceae</taxon>
        <taxon>Shewanella</taxon>
    </lineage>
</organism>
<reference evidence="1 2" key="1">
    <citation type="submission" date="2014-06" db="EMBL/GenBank/DDBJ databases">
        <title>Shewanella sp. YQH10.</title>
        <authorList>
            <person name="Liu Y."/>
            <person name="Zeng R."/>
        </authorList>
    </citation>
    <scope>NUCLEOTIDE SEQUENCE [LARGE SCALE GENOMIC DNA]</scope>
    <source>
        <strain evidence="1 2">YQH10</strain>
    </source>
</reference>
<keyword evidence="2" id="KW-1185">Reference proteome</keyword>
<sequence length="98" mass="11144">MHLSPQADELLVIESQDELSGYFGNDQQLLLNNDLLLDSQQHVFVWRESGWHLSASVIDMDWLQRRVQQHVAAADVCCISKFSLHNLHDAITVVKSTS</sequence>